<dbReference type="RefSeq" id="WP_153418256.1">
    <property type="nucleotide sequence ID" value="NZ_WFLM01000001.1"/>
</dbReference>
<keyword evidence="11" id="KW-1185">Reference proteome</keyword>
<keyword evidence="3" id="KW-0067">ATP-binding</keyword>
<dbReference type="GO" id="GO:0004748">
    <property type="term" value="F:ribonucleoside-diphosphate reductase activity, thioredoxin disulfide as acceptor"/>
    <property type="evidence" value="ECO:0007669"/>
    <property type="project" value="UniProtKB-EC"/>
</dbReference>
<dbReference type="CDD" id="cd01679">
    <property type="entry name" value="RNR_I"/>
    <property type="match status" value="1"/>
</dbReference>
<accession>A0A6N6W0F8</accession>
<dbReference type="InterPro" id="IPR008926">
    <property type="entry name" value="RNR_R1-su_N"/>
</dbReference>
<dbReference type="InterPro" id="IPR000788">
    <property type="entry name" value="RNR_lg_C"/>
</dbReference>
<dbReference type="NCBIfam" id="TIGR02506">
    <property type="entry name" value="NrdE_NrdA"/>
    <property type="match status" value="1"/>
</dbReference>
<evidence type="ECO:0000313" key="10">
    <source>
        <dbReference type="EMBL" id="KAB8040738.1"/>
    </source>
</evidence>
<dbReference type="SUPFAM" id="SSF48168">
    <property type="entry name" value="R1 subunit of ribonucleotide reductase, N-terminal domain"/>
    <property type="match status" value="1"/>
</dbReference>
<evidence type="ECO:0000259" key="9">
    <source>
        <dbReference type="PROSITE" id="PS00089"/>
    </source>
</evidence>
<comment type="similarity">
    <text evidence="1 8">Belongs to the ribonucleoside diphosphate reductase large chain family.</text>
</comment>
<evidence type="ECO:0000256" key="5">
    <source>
        <dbReference type="ARBA" id="ARBA00023116"/>
    </source>
</evidence>
<feature type="domain" description="Ribonucleotide reductase large subunit" evidence="9">
    <location>
        <begin position="598"/>
        <end position="619"/>
    </location>
</feature>
<name>A0A6N6W0F8_9BACT</name>
<comment type="catalytic activity">
    <reaction evidence="7 8">
        <text>a 2'-deoxyribonucleoside 5'-diphosphate + [thioredoxin]-disulfide + H2O = a ribonucleoside 5'-diphosphate + [thioredoxin]-dithiol</text>
        <dbReference type="Rhea" id="RHEA:23252"/>
        <dbReference type="Rhea" id="RHEA-COMP:10698"/>
        <dbReference type="Rhea" id="RHEA-COMP:10700"/>
        <dbReference type="ChEBI" id="CHEBI:15377"/>
        <dbReference type="ChEBI" id="CHEBI:29950"/>
        <dbReference type="ChEBI" id="CHEBI:50058"/>
        <dbReference type="ChEBI" id="CHEBI:57930"/>
        <dbReference type="ChEBI" id="CHEBI:73316"/>
        <dbReference type="EC" id="1.17.4.1"/>
    </reaction>
</comment>
<keyword evidence="4 8" id="KW-0560">Oxidoreductase</keyword>
<keyword evidence="5 8" id="KW-0215">Deoxyribonucleotide synthesis</keyword>
<dbReference type="OrthoDB" id="5287161at2"/>
<dbReference type="GO" id="GO:0005524">
    <property type="term" value="F:ATP binding"/>
    <property type="evidence" value="ECO:0007669"/>
    <property type="project" value="UniProtKB-KW"/>
</dbReference>
<organism evidence="10 11">
    <name type="scientific">Silvanigrella paludirubra</name>
    <dbReference type="NCBI Taxonomy" id="2499159"/>
    <lineage>
        <taxon>Bacteria</taxon>
        <taxon>Pseudomonadati</taxon>
        <taxon>Bdellovibrionota</taxon>
        <taxon>Oligoflexia</taxon>
        <taxon>Silvanigrellales</taxon>
        <taxon>Silvanigrellaceae</taxon>
        <taxon>Silvanigrella</taxon>
    </lineage>
</organism>
<gene>
    <name evidence="10" type="ORF">GCL60_02080</name>
</gene>
<dbReference type="Proteomes" id="UP000437748">
    <property type="component" value="Unassembled WGS sequence"/>
</dbReference>
<dbReference type="Pfam" id="PF00317">
    <property type="entry name" value="Ribonuc_red_lgN"/>
    <property type="match status" value="1"/>
</dbReference>
<sequence>MAMSSYKPHHPKANLSELNFSSVDFNSSLQNIILDVRPLIEQGREYSYIAASILSEQLRLEVLKTIGLEATVSNLPEQEKVYPTLSQYVHYGTEQGQLSNRLRELDLEYLNSCIKHDRNYLFDYIGAHTLYDRYLLHKKGMRYETWQHFWMRVAMGVALAEGNATEATKYAAEFYEVISQMLYVPSTPTLFNSGTNHSQMSSCFLTTTQDDLLDIYRQYSDNAMLSKYAGGLGNDWSNIRGSGSWIKGTNGRSQGVIPFIKVQDSSTIAVNQGGKRKGAVCAYLETWHLDIEDFLELRKNTGDERRRTHDMNTANWIPDLFLERVESNSEWTLFCPSETPDLHDAYGDHFKKLYEDYEQKASLGQIHNFRKISAVQLWRKILTMIFETGHPWVTFKDPCNLRSAQRHIGVVHSSNLCTEITLNTNAEETAVCNLGSINLKAVFQSENPGKTLEHAVRVGMRMLDNVITENFYPIKSAETANHRHRPVGMGFMGFQDVLYMKKIPYSKPEAMWLSEKIAEQISFHAIKASATLAKERGSYSSFQGSTWSKGKVPKDTITELGSHVKVPEAPSTYLSKSGELLPCDTLLSQDGFNTLLDWDEIRSLVSAGMRNSLCLAVAPTATISNISNCTQSIEPTYKNLYVKSNMGGEYTIINEYLIDDLKSLGLWNTELSRELKLCDGAVSELNIPENIKELYKTAFDIEPEQLIRCAALRQVYIDQAQSLNLYMSAPSGKKIDEMYRYAWHSGLKTTYYLRTKAATSVEKSSISSRKKEAIIAPEVKACSIDNPECESCQ</sequence>
<dbReference type="InterPro" id="IPR013346">
    <property type="entry name" value="NrdE_NrdA_C"/>
</dbReference>
<dbReference type="InterPro" id="IPR013509">
    <property type="entry name" value="RNR_lsu_N"/>
</dbReference>
<dbReference type="GO" id="GO:0009263">
    <property type="term" value="P:deoxyribonucleotide biosynthetic process"/>
    <property type="evidence" value="ECO:0007669"/>
    <property type="project" value="UniProtKB-KW"/>
</dbReference>
<dbReference type="PANTHER" id="PTHR11573:SF6">
    <property type="entry name" value="RIBONUCLEOSIDE-DIPHOSPHATE REDUCTASE LARGE SUBUNIT"/>
    <property type="match status" value="1"/>
</dbReference>
<dbReference type="EMBL" id="WFLM01000001">
    <property type="protein sequence ID" value="KAB8040738.1"/>
    <property type="molecule type" value="Genomic_DNA"/>
</dbReference>
<dbReference type="Pfam" id="PF02867">
    <property type="entry name" value="Ribonuc_red_lgC"/>
    <property type="match status" value="1"/>
</dbReference>
<protein>
    <recommendedName>
        <fullName evidence="8">Ribonucleoside-diphosphate reductase</fullName>
        <ecNumber evidence="8">1.17.4.1</ecNumber>
    </recommendedName>
</protein>
<comment type="function">
    <text evidence="6 8">Provides the precursors necessary for DNA synthesis. Catalyzes the biosynthesis of deoxyribonucleotides from the corresponding ribonucleotides.</text>
</comment>
<evidence type="ECO:0000256" key="7">
    <source>
        <dbReference type="ARBA" id="ARBA00047754"/>
    </source>
</evidence>
<dbReference type="AlphaFoldDB" id="A0A6N6W0F8"/>
<evidence type="ECO:0000256" key="2">
    <source>
        <dbReference type="ARBA" id="ARBA00022741"/>
    </source>
</evidence>
<dbReference type="GO" id="GO:0005971">
    <property type="term" value="C:ribonucleoside-diphosphate reductase complex"/>
    <property type="evidence" value="ECO:0007669"/>
    <property type="project" value="TreeGrafter"/>
</dbReference>
<reference evidence="10 11" key="1">
    <citation type="submission" date="2019-10" db="EMBL/GenBank/DDBJ databases">
        <title>New species of Slilvanegrellaceae.</title>
        <authorList>
            <person name="Pitt A."/>
            <person name="Hahn M.W."/>
        </authorList>
    </citation>
    <scope>NUCLEOTIDE SEQUENCE [LARGE SCALE GENOMIC DNA]</scope>
    <source>
        <strain evidence="10 11">SP-Ram-0.45-NSY-1</strain>
    </source>
</reference>
<evidence type="ECO:0000256" key="4">
    <source>
        <dbReference type="ARBA" id="ARBA00023002"/>
    </source>
</evidence>
<dbReference type="PANTHER" id="PTHR11573">
    <property type="entry name" value="RIBONUCLEOSIDE-DIPHOSPHATE REDUCTASE LARGE CHAIN"/>
    <property type="match status" value="1"/>
</dbReference>
<evidence type="ECO:0000256" key="3">
    <source>
        <dbReference type="ARBA" id="ARBA00022840"/>
    </source>
</evidence>
<keyword evidence="2" id="KW-0547">Nucleotide-binding</keyword>
<dbReference type="NCBIfam" id="NF005544">
    <property type="entry name" value="PRK07207.1"/>
    <property type="match status" value="1"/>
</dbReference>
<comment type="caution">
    <text evidence="10">The sequence shown here is derived from an EMBL/GenBank/DDBJ whole genome shotgun (WGS) entry which is preliminary data.</text>
</comment>
<dbReference type="Gene3D" id="3.20.70.20">
    <property type="match status" value="1"/>
</dbReference>
<evidence type="ECO:0000256" key="8">
    <source>
        <dbReference type="RuleBase" id="RU003410"/>
    </source>
</evidence>
<dbReference type="PRINTS" id="PR01183">
    <property type="entry name" value="RIBORDTASEM1"/>
</dbReference>
<dbReference type="PROSITE" id="PS00089">
    <property type="entry name" value="RIBORED_LARGE"/>
    <property type="match status" value="1"/>
</dbReference>
<evidence type="ECO:0000256" key="6">
    <source>
        <dbReference type="ARBA" id="ARBA00024942"/>
    </source>
</evidence>
<dbReference type="UniPathway" id="UPA00326"/>
<dbReference type="FunFam" id="3.20.70.20:FF:000009">
    <property type="entry name" value="Ribonucleoside-diphosphate reductase"/>
    <property type="match status" value="1"/>
</dbReference>
<dbReference type="EC" id="1.17.4.1" evidence="8"/>
<dbReference type="InterPro" id="IPR039718">
    <property type="entry name" value="Rrm1"/>
</dbReference>
<proteinExistence type="inferred from homology"/>
<evidence type="ECO:0000313" key="11">
    <source>
        <dbReference type="Proteomes" id="UP000437748"/>
    </source>
</evidence>
<dbReference type="SUPFAM" id="SSF51998">
    <property type="entry name" value="PFL-like glycyl radical enzymes"/>
    <property type="match status" value="1"/>
</dbReference>
<evidence type="ECO:0000256" key="1">
    <source>
        <dbReference type="ARBA" id="ARBA00010406"/>
    </source>
</evidence>